<reference evidence="2" key="1">
    <citation type="submission" date="2022-06" db="EMBL/GenBank/DDBJ databases">
        <title>Uncovering the hologenomic basis of an extraordinary plant invasion.</title>
        <authorList>
            <person name="Bieker V.C."/>
            <person name="Martin M.D."/>
            <person name="Gilbert T."/>
            <person name="Hodgins K."/>
            <person name="Battlay P."/>
            <person name="Petersen B."/>
            <person name="Wilson J."/>
        </authorList>
    </citation>
    <scope>NUCLEOTIDE SEQUENCE</scope>
    <source>
        <strain evidence="2">AA19_3_7</strain>
        <tissue evidence="2">Leaf</tissue>
    </source>
</reference>
<feature type="region of interest" description="Disordered" evidence="1">
    <location>
        <begin position="1"/>
        <end position="25"/>
    </location>
</feature>
<organism evidence="2 3">
    <name type="scientific">Ambrosia artemisiifolia</name>
    <name type="common">Common ragweed</name>
    <dbReference type="NCBI Taxonomy" id="4212"/>
    <lineage>
        <taxon>Eukaryota</taxon>
        <taxon>Viridiplantae</taxon>
        <taxon>Streptophyta</taxon>
        <taxon>Embryophyta</taxon>
        <taxon>Tracheophyta</taxon>
        <taxon>Spermatophyta</taxon>
        <taxon>Magnoliopsida</taxon>
        <taxon>eudicotyledons</taxon>
        <taxon>Gunneridae</taxon>
        <taxon>Pentapetalae</taxon>
        <taxon>asterids</taxon>
        <taxon>campanulids</taxon>
        <taxon>Asterales</taxon>
        <taxon>Asteraceae</taxon>
        <taxon>Asteroideae</taxon>
        <taxon>Heliantheae alliance</taxon>
        <taxon>Heliantheae</taxon>
        <taxon>Ambrosia</taxon>
    </lineage>
</organism>
<dbReference type="Proteomes" id="UP001206925">
    <property type="component" value="Unassembled WGS sequence"/>
</dbReference>
<proteinExistence type="predicted"/>
<keyword evidence="3" id="KW-1185">Reference proteome</keyword>
<name>A0AAD5CPL1_AMBAR</name>
<protein>
    <submittedName>
        <fullName evidence="2">Uncharacterized protein</fullName>
    </submittedName>
</protein>
<evidence type="ECO:0000313" key="3">
    <source>
        <dbReference type="Proteomes" id="UP001206925"/>
    </source>
</evidence>
<feature type="non-terminal residue" evidence="2">
    <location>
        <position position="59"/>
    </location>
</feature>
<dbReference type="AlphaFoldDB" id="A0AAD5CPL1"/>
<gene>
    <name evidence="2" type="ORF">M8C21_028888</name>
</gene>
<evidence type="ECO:0000256" key="1">
    <source>
        <dbReference type="SAM" id="MobiDB-lite"/>
    </source>
</evidence>
<feature type="compositionally biased region" description="Polar residues" evidence="1">
    <location>
        <begin position="9"/>
        <end position="25"/>
    </location>
</feature>
<sequence length="59" mass="6864">IERVPRLKPSSSSFLVTSNNGGANRTTRFLATRSRVPTTKSRIGLRQWHLDRRMQKRQI</sequence>
<feature type="non-terminal residue" evidence="2">
    <location>
        <position position="1"/>
    </location>
</feature>
<comment type="caution">
    <text evidence="2">The sequence shown here is derived from an EMBL/GenBank/DDBJ whole genome shotgun (WGS) entry which is preliminary data.</text>
</comment>
<dbReference type="EMBL" id="JAMZMK010007536">
    <property type="protein sequence ID" value="KAI7744439.1"/>
    <property type="molecule type" value="Genomic_DNA"/>
</dbReference>
<evidence type="ECO:0000313" key="2">
    <source>
        <dbReference type="EMBL" id="KAI7744439.1"/>
    </source>
</evidence>
<accession>A0AAD5CPL1</accession>